<dbReference type="CDD" id="cd01610">
    <property type="entry name" value="PAP2_like"/>
    <property type="match status" value="1"/>
</dbReference>
<accession>A0A7V5LK28</accession>
<proteinExistence type="predicted"/>
<reference evidence="2" key="1">
    <citation type="journal article" date="2020" name="mSystems">
        <title>Genome- and Community-Level Interaction Insights into Carbon Utilization and Element Cycling Functions of Hydrothermarchaeota in Hydrothermal Sediment.</title>
        <authorList>
            <person name="Zhou Z."/>
            <person name="Liu Y."/>
            <person name="Xu W."/>
            <person name="Pan J."/>
            <person name="Luo Z.H."/>
            <person name="Li M."/>
        </authorList>
    </citation>
    <scope>NUCLEOTIDE SEQUENCE [LARGE SCALE GENOMIC DNA]</scope>
    <source>
        <strain evidence="2">HyVt-76</strain>
    </source>
</reference>
<protein>
    <submittedName>
        <fullName evidence="2">Phosphatase PAP2 family protein</fullName>
    </submittedName>
</protein>
<dbReference type="EMBL" id="DRTD01000429">
    <property type="protein sequence ID" value="HHE55288.1"/>
    <property type="molecule type" value="Genomic_DNA"/>
</dbReference>
<comment type="caution">
    <text evidence="2">The sequence shown here is derived from an EMBL/GenBank/DDBJ whole genome shotgun (WGS) entry which is preliminary data.</text>
</comment>
<dbReference type="InterPro" id="IPR000326">
    <property type="entry name" value="PAP2/HPO"/>
</dbReference>
<dbReference type="PANTHER" id="PTHR14969">
    <property type="entry name" value="SPHINGOSINE-1-PHOSPHATE PHOSPHOHYDROLASE"/>
    <property type="match status" value="1"/>
</dbReference>
<evidence type="ECO:0000259" key="1">
    <source>
        <dbReference type="SMART" id="SM00014"/>
    </source>
</evidence>
<dbReference type="SUPFAM" id="SSF48317">
    <property type="entry name" value="Acid phosphatase/Vanadium-dependent haloperoxidase"/>
    <property type="match status" value="1"/>
</dbReference>
<dbReference type="Pfam" id="PF01569">
    <property type="entry name" value="PAP2"/>
    <property type="match status" value="1"/>
</dbReference>
<sequence>MKQKEVWLYILALLCLNPIFGQSQILPVLKKDFLNSLQVGLGLGNKILDNSKKEAGILLALGGLSFLDESTNQFFQRNHSSLNDALFRIDRIYGEKNILIPTSALIYGMGLVSKNLALRKVGLKSTQAIFYSGFIAVCIKELIGRTRPYQQMGPYRFRPLSFKERWRSFPSGHATIAFAFSTIMAEAVSNVFWQSFWYSGAFLVSAGRMYHNAHWFTDMLAGSLIGWSVAKYVWQYPNDASTQKQVNLWPDFSIFPHPAASLNLRFNF</sequence>
<dbReference type="PANTHER" id="PTHR14969:SF13">
    <property type="entry name" value="AT30094P"/>
    <property type="match status" value="1"/>
</dbReference>
<dbReference type="SMART" id="SM00014">
    <property type="entry name" value="acidPPc"/>
    <property type="match status" value="1"/>
</dbReference>
<dbReference type="Gene3D" id="1.20.144.10">
    <property type="entry name" value="Phosphatidic acid phosphatase type 2/haloperoxidase"/>
    <property type="match status" value="1"/>
</dbReference>
<organism evidence="2">
    <name type="scientific">Caldithrix abyssi</name>
    <dbReference type="NCBI Taxonomy" id="187145"/>
    <lineage>
        <taxon>Bacteria</taxon>
        <taxon>Pseudomonadati</taxon>
        <taxon>Calditrichota</taxon>
        <taxon>Calditrichia</taxon>
        <taxon>Calditrichales</taxon>
        <taxon>Calditrichaceae</taxon>
        <taxon>Caldithrix</taxon>
    </lineage>
</organism>
<gene>
    <name evidence="2" type="ORF">ENL21_05855</name>
</gene>
<name>A0A7V5LK28_CALAY</name>
<feature type="domain" description="Phosphatidic acid phosphatase type 2/haloperoxidase" evidence="1">
    <location>
        <begin position="123"/>
        <end position="234"/>
    </location>
</feature>
<dbReference type="InterPro" id="IPR036938">
    <property type="entry name" value="PAP2/HPO_sf"/>
</dbReference>
<dbReference type="AlphaFoldDB" id="A0A7V5LK28"/>
<dbReference type="Proteomes" id="UP000886111">
    <property type="component" value="Unassembled WGS sequence"/>
</dbReference>
<evidence type="ECO:0000313" key="2">
    <source>
        <dbReference type="EMBL" id="HHE55288.1"/>
    </source>
</evidence>